<accession>A0A7S3RHN9</accession>
<feature type="region of interest" description="Disordered" evidence="1">
    <location>
        <begin position="39"/>
        <end position="59"/>
    </location>
</feature>
<evidence type="ECO:0000256" key="1">
    <source>
        <dbReference type="SAM" id="MobiDB-lite"/>
    </source>
</evidence>
<organism evidence="2">
    <name type="scientific">Strombidinopsis acuminata</name>
    <dbReference type="NCBI Taxonomy" id="141414"/>
    <lineage>
        <taxon>Eukaryota</taxon>
        <taxon>Sar</taxon>
        <taxon>Alveolata</taxon>
        <taxon>Ciliophora</taxon>
        <taxon>Intramacronucleata</taxon>
        <taxon>Spirotrichea</taxon>
        <taxon>Choreotrichia</taxon>
        <taxon>Choreotrichida</taxon>
        <taxon>Strombidinopsidae</taxon>
        <taxon>Strombidinopsis</taxon>
    </lineage>
</organism>
<sequence>MSEVAGMKLLVKKSFVDAVVVQEDDDDQLLRTLTAPAAYAGQEPKHEPEEASTLSADHPLQWVASTPPDSPVMSYRYPLDVPMSSIHCNQCSPLAHIDPFKSNSGSESVMNFDMPMMSPGEFHPSEEESTSASEDGEAALRKRTSCAGQPWYPVQGPSAPPLHVPSAPMVMQAMALPVPAPPISGAMTPGPAVMAASGPFAVAMTAPAPMAAASGPGASLSPPTYAAMFQVMSMPMAIVSTVPEMPARTTCAPFLWPIPRDVPVPVPMSMPVMPKMPEHEPRIPFGTHHRFHHETITTGDVSEDHREVVKKEFMGRLSVITEDQVHHGGILRYAVQFSEGELSNADGVGFIFSSKLPCPKNIQKIVSIFVNRTGRICLRAQSDVIRCDMCVRRIHIGDWVSARIDLDRRLAKFTVWPSSGGAPSSATLDFGAILDAKRRTMPSLPKTASGYFACVVKHTGVGVRLGS</sequence>
<reference evidence="2" key="1">
    <citation type="submission" date="2021-01" db="EMBL/GenBank/DDBJ databases">
        <authorList>
            <person name="Corre E."/>
            <person name="Pelletier E."/>
            <person name="Niang G."/>
            <person name="Scheremetjew M."/>
            <person name="Finn R."/>
            <person name="Kale V."/>
            <person name="Holt S."/>
            <person name="Cochrane G."/>
            <person name="Meng A."/>
            <person name="Brown T."/>
            <person name="Cohen L."/>
        </authorList>
    </citation>
    <scope>NUCLEOTIDE SEQUENCE</scope>
    <source>
        <strain evidence="2">SPMC142</strain>
    </source>
</reference>
<dbReference type="EMBL" id="HBIQ01010236">
    <property type="protein sequence ID" value="CAE0524800.1"/>
    <property type="molecule type" value="Transcribed_RNA"/>
</dbReference>
<feature type="region of interest" description="Disordered" evidence="1">
    <location>
        <begin position="120"/>
        <end position="142"/>
    </location>
</feature>
<protein>
    <submittedName>
        <fullName evidence="2">Uncharacterized protein</fullName>
    </submittedName>
</protein>
<dbReference type="AlphaFoldDB" id="A0A7S3RHN9"/>
<gene>
    <name evidence="2" type="ORF">SACU0126_LOCUS3377</name>
</gene>
<proteinExistence type="predicted"/>
<evidence type="ECO:0000313" key="2">
    <source>
        <dbReference type="EMBL" id="CAE0524800.1"/>
    </source>
</evidence>
<name>A0A7S3RHN9_9SPIT</name>